<evidence type="ECO:0000256" key="3">
    <source>
        <dbReference type="ARBA" id="ARBA00023136"/>
    </source>
</evidence>
<comment type="subcellular location">
    <subcellularLocation>
        <location evidence="4">Membrane</location>
        <topology evidence="4">Multi-pass membrane protein</topology>
    </subcellularLocation>
</comment>
<feature type="transmembrane region" description="Helical" evidence="4">
    <location>
        <begin position="97"/>
        <end position="120"/>
    </location>
</feature>
<reference evidence="6" key="1">
    <citation type="submission" date="2022-11" db="EMBL/GenBank/DDBJ databases">
        <title>Genome Resource of Sclerotinia nivalis Strain SnTB1, a Plant Pathogen Isolated from American Ginseng.</title>
        <authorList>
            <person name="Fan S."/>
        </authorList>
    </citation>
    <scope>NUCLEOTIDE SEQUENCE</scope>
    <source>
        <strain evidence="6">SnTB1</strain>
    </source>
</reference>
<comment type="similarity">
    <text evidence="4">Belongs to the AIM11 family.</text>
</comment>
<accession>A0A9X0AAC9</accession>
<dbReference type="PANTHER" id="PTHR39136">
    <property type="entry name" value="ALTERED INHERITANCE OF MITOCHONDRIA PROTEIN 11"/>
    <property type="match status" value="1"/>
</dbReference>
<evidence type="ECO:0000256" key="1">
    <source>
        <dbReference type="ARBA" id="ARBA00022692"/>
    </source>
</evidence>
<feature type="compositionally biased region" description="Low complexity" evidence="5">
    <location>
        <begin position="15"/>
        <end position="37"/>
    </location>
</feature>
<organism evidence="6 7">
    <name type="scientific">Sclerotinia nivalis</name>
    <dbReference type="NCBI Taxonomy" id="352851"/>
    <lineage>
        <taxon>Eukaryota</taxon>
        <taxon>Fungi</taxon>
        <taxon>Dikarya</taxon>
        <taxon>Ascomycota</taxon>
        <taxon>Pezizomycotina</taxon>
        <taxon>Leotiomycetes</taxon>
        <taxon>Helotiales</taxon>
        <taxon>Sclerotiniaceae</taxon>
        <taxon>Sclerotinia</taxon>
    </lineage>
</organism>
<dbReference type="OrthoDB" id="3558022at2759"/>
<dbReference type="AlphaFoldDB" id="A0A9X0AAC9"/>
<evidence type="ECO:0000256" key="5">
    <source>
        <dbReference type="SAM" id="MobiDB-lite"/>
    </source>
</evidence>
<keyword evidence="2 4" id="KW-1133">Transmembrane helix</keyword>
<dbReference type="PANTHER" id="PTHR39136:SF1">
    <property type="entry name" value="ALTERED INHERITANCE OF MITOCHONDRIA PROTEIN 11"/>
    <property type="match status" value="1"/>
</dbReference>
<evidence type="ECO:0000313" key="7">
    <source>
        <dbReference type="Proteomes" id="UP001152300"/>
    </source>
</evidence>
<gene>
    <name evidence="4" type="primary">AIM11</name>
    <name evidence="6" type="ORF">OCU04_012084</name>
</gene>
<evidence type="ECO:0000256" key="2">
    <source>
        <dbReference type="ARBA" id="ARBA00022989"/>
    </source>
</evidence>
<name>A0A9X0AAC9_9HELO</name>
<feature type="compositionally biased region" description="Polar residues" evidence="5">
    <location>
        <begin position="1"/>
        <end position="14"/>
    </location>
</feature>
<keyword evidence="3 4" id="KW-0472">Membrane</keyword>
<comment type="caution">
    <text evidence="6">The sequence shown here is derived from an EMBL/GenBank/DDBJ whole genome shotgun (WGS) entry which is preliminary data.</text>
</comment>
<sequence length="195" mass="21492">MAFVQKPSTMADSQPTSSSKTPPAASPNPTTAPDSSLFSQRSRRQFGLFMGGAGFFALSAFVTRRALVRKYNAMLPKFYTPSNRIHEVDGSMEALEALSVATINVASISLMLSGGLLWAFDISNVDDMRQRYRAKMGLLAQETNPEDEKQMEEWVATMMARLNIDPKEYTAEKGANALGEMGRQADDDTDRPKKP</sequence>
<feature type="compositionally biased region" description="Basic and acidic residues" evidence="5">
    <location>
        <begin position="183"/>
        <end position="195"/>
    </location>
</feature>
<dbReference type="InterPro" id="IPR038814">
    <property type="entry name" value="AIM11"/>
</dbReference>
<dbReference type="GO" id="GO:0016020">
    <property type="term" value="C:membrane"/>
    <property type="evidence" value="ECO:0007669"/>
    <property type="project" value="UniProtKB-SubCell"/>
</dbReference>
<protein>
    <recommendedName>
        <fullName evidence="4">Altered inheritance of mitochondria protein 11</fullName>
    </recommendedName>
</protein>
<proteinExistence type="inferred from homology"/>
<feature type="region of interest" description="Disordered" evidence="5">
    <location>
        <begin position="171"/>
        <end position="195"/>
    </location>
</feature>
<dbReference type="Proteomes" id="UP001152300">
    <property type="component" value="Unassembled WGS sequence"/>
</dbReference>
<feature type="transmembrane region" description="Helical" evidence="4">
    <location>
        <begin position="46"/>
        <end position="67"/>
    </location>
</feature>
<feature type="region of interest" description="Disordered" evidence="5">
    <location>
        <begin position="1"/>
        <end position="37"/>
    </location>
</feature>
<keyword evidence="1 4" id="KW-0812">Transmembrane</keyword>
<keyword evidence="7" id="KW-1185">Reference proteome</keyword>
<dbReference type="EMBL" id="JAPEIS010000015">
    <property type="protein sequence ID" value="KAJ8059107.1"/>
    <property type="molecule type" value="Genomic_DNA"/>
</dbReference>
<evidence type="ECO:0000313" key="6">
    <source>
        <dbReference type="EMBL" id="KAJ8059107.1"/>
    </source>
</evidence>
<dbReference type="GO" id="GO:0005739">
    <property type="term" value="C:mitochondrion"/>
    <property type="evidence" value="ECO:0007669"/>
    <property type="project" value="TreeGrafter"/>
</dbReference>
<evidence type="ECO:0000256" key="4">
    <source>
        <dbReference type="RuleBase" id="RU367098"/>
    </source>
</evidence>